<reference evidence="1 2" key="1">
    <citation type="journal article" date="2019" name="Int. J. Syst. Evol. Microbiol.">
        <title>The Global Catalogue of Microorganisms (GCM) 10K type strain sequencing project: providing services to taxonomists for standard genome sequencing and annotation.</title>
        <authorList>
            <consortium name="The Broad Institute Genomics Platform"/>
            <consortium name="The Broad Institute Genome Sequencing Center for Infectious Disease"/>
            <person name="Wu L."/>
            <person name="Ma J."/>
        </authorList>
    </citation>
    <scope>NUCLEOTIDE SEQUENCE [LARGE SCALE GENOMIC DNA]</scope>
    <source>
        <strain evidence="1 2">JCM 11574</strain>
    </source>
</reference>
<comment type="caution">
    <text evidence="1">The sequence shown here is derived from an EMBL/GenBank/DDBJ whole genome shotgun (WGS) entry which is preliminary data.</text>
</comment>
<keyword evidence="2" id="KW-1185">Reference proteome</keyword>
<organism evidence="1 2">
    <name type="scientific">Streptomyces rameus</name>
    <dbReference type="NCBI Taxonomy" id="68261"/>
    <lineage>
        <taxon>Bacteria</taxon>
        <taxon>Bacillati</taxon>
        <taxon>Actinomycetota</taxon>
        <taxon>Actinomycetes</taxon>
        <taxon>Kitasatosporales</taxon>
        <taxon>Streptomycetaceae</taxon>
        <taxon>Streptomyces</taxon>
    </lineage>
</organism>
<sequence length="88" mass="9289">MYLHSAVDGYSRLAYTEELPDEKAPTALAILHRARVQVLSLWSAACPDEKGGEVECGLVGEGQFVCACGQAAPLLEAVDAPLDGARCL</sequence>
<dbReference type="EMBL" id="BAAAVM010000125">
    <property type="protein sequence ID" value="GAA2776680.1"/>
    <property type="molecule type" value="Genomic_DNA"/>
</dbReference>
<dbReference type="Proteomes" id="UP001500893">
    <property type="component" value="Unassembled WGS sequence"/>
</dbReference>
<proteinExistence type="predicted"/>
<name>A0ABN3V399_9ACTN</name>
<accession>A0ABN3V399</accession>
<evidence type="ECO:0000313" key="2">
    <source>
        <dbReference type="Proteomes" id="UP001500893"/>
    </source>
</evidence>
<evidence type="ECO:0000313" key="1">
    <source>
        <dbReference type="EMBL" id="GAA2776680.1"/>
    </source>
</evidence>
<protein>
    <submittedName>
        <fullName evidence="1">Uncharacterized protein</fullName>
    </submittedName>
</protein>
<gene>
    <name evidence="1" type="ORF">GCM10010521_64240</name>
</gene>